<gene>
    <name evidence="6 9" type="primary">rnpA</name>
    <name evidence="9" type="ORF">OEG84_18235</name>
</gene>
<dbReference type="Pfam" id="PF00825">
    <property type="entry name" value="Ribonuclease_P"/>
    <property type="match status" value="1"/>
</dbReference>
<feature type="region of interest" description="Disordered" evidence="8">
    <location>
        <begin position="112"/>
        <end position="149"/>
    </location>
</feature>
<protein>
    <recommendedName>
        <fullName evidence="6 7">Ribonuclease P protein component</fullName>
        <shortName evidence="6">RNase P protein</shortName>
        <shortName evidence="6">RNaseP protein</shortName>
        <ecNumber evidence="6 7">3.1.26.5</ecNumber>
    </recommendedName>
    <alternativeName>
        <fullName evidence="6">Protein C5</fullName>
    </alternativeName>
</protein>
<evidence type="ECO:0000256" key="7">
    <source>
        <dbReference type="NCBIfam" id="TIGR00188"/>
    </source>
</evidence>
<dbReference type="PANTHER" id="PTHR33992">
    <property type="entry name" value="RIBONUCLEASE P PROTEIN COMPONENT"/>
    <property type="match status" value="1"/>
</dbReference>
<dbReference type="EC" id="3.1.26.5" evidence="6 7"/>
<evidence type="ECO:0000313" key="10">
    <source>
        <dbReference type="Proteomes" id="UP001073227"/>
    </source>
</evidence>
<evidence type="ECO:0000256" key="1">
    <source>
        <dbReference type="ARBA" id="ARBA00022694"/>
    </source>
</evidence>
<dbReference type="Gene3D" id="3.30.230.10">
    <property type="match status" value="1"/>
</dbReference>
<keyword evidence="1 6" id="KW-0819">tRNA processing</keyword>
<evidence type="ECO:0000256" key="8">
    <source>
        <dbReference type="SAM" id="MobiDB-lite"/>
    </source>
</evidence>
<reference evidence="9" key="1">
    <citation type="submission" date="2022-10" db="EMBL/GenBank/DDBJ databases">
        <title>Hoeflea sp. G2-23, isolated from marine algae.</title>
        <authorList>
            <person name="Kristyanto S."/>
            <person name="Kim J.M."/>
            <person name="Jeon C.O."/>
        </authorList>
    </citation>
    <scope>NUCLEOTIDE SEQUENCE</scope>
    <source>
        <strain evidence="9">G2-23</strain>
    </source>
</reference>
<keyword evidence="3 6" id="KW-0255">Endonuclease</keyword>
<dbReference type="HAMAP" id="MF_00227">
    <property type="entry name" value="RNase_P"/>
    <property type="match status" value="1"/>
</dbReference>
<evidence type="ECO:0000256" key="4">
    <source>
        <dbReference type="ARBA" id="ARBA00022801"/>
    </source>
</evidence>
<comment type="similarity">
    <text evidence="6">Belongs to the RnpA family.</text>
</comment>
<comment type="function">
    <text evidence="6">RNaseP catalyzes the removal of the 5'-leader sequence from pre-tRNA to produce the mature 5'-terminus. It can also cleave other RNA substrates such as 4.5S RNA. The protein component plays an auxiliary but essential role in vivo by binding to the 5'-leader sequence and broadening the substrate specificity of the ribozyme.</text>
</comment>
<dbReference type="NCBIfam" id="TIGR00188">
    <property type="entry name" value="rnpA"/>
    <property type="match status" value="1"/>
</dbReference>
<evidence type="ECO:0000256" key="5">
    <source>
        <dbReference type="ARBA" id="ARBA00022884"/>
    </source>
</evidence>
<dbReference type="EMBL" id="JAOVZR010000001">
    <property type="protein sequence ID" value="MCY0149593.1"/>
    <property type="molecule type" value="Genomic_DNA"/>
</dbReference>
<keyword evidence="10" id="KW-1185">Reference proteome</keyword>
<dbReference type="GO" id="GO:0004526">
    <property type="term" value="F:ribonuclease P activity"/>
    <property type="evidence" value="ECO:0007669"/>
    <property type="project" value="UniProtKB-EC"/>
</dbReference>
<comment type="subunit">
    <text evidence="6">Consists of a catalytic RNA component (M1 or rnpB) and a protein subunit.</text>
</comment>
<dbReference type="SUPFAM" id="SSF54211">
    <property type="entry name" value="Ribosomal protein S5 domain 2-like"/>
    <property type="match status" value="1"/>
</dbReference>
<keyword evidence="5 6" id="KW-0694">RNA-binding</keyword>
<keyword evidence="4 6" id="KW-0378">Hydrolase</keyword>
<keyword evidence="2 6" id="KW-0540">Nuclease</keyword>
<comment type="caution">
    <text evidence="9">The sequence shown here is derived from an EMBL/GenBank/DDBJ whole genome shotgun (WGS) entry which is preliminary data.</text>
</comment>
<name>A0ABT3ZCR4_9HYPH</name>
<feature type="compositionally biased region" description="Polar residues" evidence="8">
    <location>
        <begin position="132"/>
        <end position="141"/>
    </location>
</feature>
<accession>A0ABT3ZCR4</accession>
<dbReference type="InterPro" id="IPR020568">
    <property type="entry name" value="Ribosomal_Su5_D2-typ_SF"/>
</dbReference>
<dbReference type="RefSeq" id="WP_267655047.1">
    <property type="nucleotide sequence ID" value="NZ_JAOVZR010000001.1"/>
</dbReference>
<organism evidence="9 10">
    <name type="scientific">Hoeflea algicola</name>
    <dbReference type="NCBI Taxonomy" id="2983763"/>
    <lineage>
        <taxon>Bacteria</taxon>
        <taxon>Pseudomonadati</taxon>
        <taxon>Pseudomonadota</taxon>
        <taxon>Alphaproteobacteria</taxon>
        <taxon>Hyphomicrobiales</taxon>
        <taxon>Rhizobiaceae</taxon>
        <taxon>Hoeflea</taxon>
    </lineage>
</organism>
<dbReference type="InterPro" id="IPR000100">
    <property type="entry name" value="RNase_P"/>
</dbReference>
<dbReference type="InterPro" id="IPR014721">
    <property type="entry name" value="Ribsml_uS5_D2-typ_fold_subgr"/>
</dbReference>
<evidence type="ECO:0000256" key="6">
    <source>
        <dbReference type="HAMAP-Rule" id="MF_00227"/>
    </source>
</evidence>
<sequence length="149" mass="16936">MAQDDTIKKPGRLKIRPDFLAVQKGTRLRGPYFLLEMLDRGKPGEAPRIGFTVTRKQGNAVERNRMRRRLKEAVRLMTGVPFKPGHDYVIVARRDTLTAPFDRLVRALRERVGESVDRKRPRPIRDGHTSAVPDNTRTPGGTSPAIRNE</sequence>
<dbReference type="PANTHER" id="PTHR33992:SF1">
    <property type="entry name" value="RIBONUCLEASE P PROTEIN COMPONENT"/>
    <property type="match status" value="1"/>
</dbReference>
<proteinExistence type="inferred from homology"/>
<evidence type="ECO:0000313" key="9">
    <source>
        <dbReference type="EMBL" id="MCY0149593.1"/>
    </source>
</evidence>
<evidence type="ECO:0000256" key="3">
    <source>
        <dbReference type="ARBA" id="ARBA00022759"/>
    </source>
</evidence>
<evidence type="ECO:0000256" key="2">
    <source>
        <dbReference type="ARBA" id="ARBA00022722"/>
    </source>
</evidence>
<dbReference type="Proteomes" id="UP001073227">
    <property type="component" value="Unassembled WGS sequence"/>
</dbReference>
<comment type="catalytic activity">
    <reaction evidence="6">
        <text>Endonucleolytic cleavage of RNA, removing 5'-extranucleotides from tRNA precursor.</text>
        <dbReference type="EC" id="3.1.26.5"/>
    </reaction>
</comment>
<feature type="compositionally biased region" description="Basic and acidic residues" evidence="8">
    <location>
        <begin position="112"/>
        <end position="128"/>
    </location>
</feature>